<evidence type="ECO:0000313" key="1">
    <source>
        <dbReference type="Proteomes" id="UP000095281"/>
    </source>
</evidence>
<sequence length="131" mass="14685">MTSKSKYSNYLLEQWDEKGEKTKMIDKLIIQSICTDMRPFSFVEDHGILLGVEPPHPFHRGPPGVRPGFISGTVFTTDAEAPSIAHRGAHRSHLQQQSSSGACSETEFRCDDAHPGCKAEQWQCEIFISLH</sequence>
<proteinExistence type="predicted"/>
<dbReference type="WBParaSite" id="MhA1_Contig299.frz3.gene6">
    <property type="protein sequence ID" value="MhA1_Contig299.frz3.gene6"/>
    <property type="gene ID" value="MhA1_Contig299.frz3.gene6"/>
</dbReference>
<organism evidence="1 2">
    <name type="scientific">Meloidogyne hapla</name>
    <name type="common">Root-knot nematode worm</name>
    <dbReference type="NCBI Taxonomy" id="6305"/>
    <lineage>
        <taxon>Eukaryota</taxon>
        <taxon>Metazoa</taxon>
        <taxon>Ecdysozoa</taxon>
        <taxon>Nematoda</taxon>
        <taxon>Chromadorea</taxon>
        <taxon>Rhabditida</taxon>
        <taxon>Tylenchina</taxon>
        <taxon>Tylenchomorpha</taxon>
        <taxon>Tylenchoidea</taxon>
        <taxon>Meloidogynidae</taxon>
        <taxon>Meloidogyninae</taxon>
        <taxon>Meloidogyne</taxon>
    </lineage>
</organism>
<keyword evidence="1" id="KW-1185">Reference proteome</keyword>
<dbReference type="SUPFAM" id="SSF140996">
    <property type="entry name" value="Hermes dimerisation domain"/>
    <property type="match status" value="1"/>
</dbReference>
<dbReference type="Proteomes" id="UP000095281">
    <property type="component" value="Unplaced"/>
</dbReference>
<accession>A0A1I8BL32</accession>
<name>A0A1I8BL32_MELHA</name>
<reference evidence="2" key="1">
    <citation type="submission" date="2016-11" db="UniProtKB">
        <authorList>
            <consortium name="WormBaseParasite"/>
        </authorList>
    </citation>
    <scope>IDENTIFICATION</scope>
</reference>
<dbReference type="AlphaFoldDB" id="A0A1I8BL32"/>
<protein>
    <submittedName>
        <fullName evidence="2">Uncharacterized protein</fullName>
    </submittedName>
</protein>
<evidence type="ECO:0000313" key="2">
    <source>
        <dbReference type="WBParaSite" id="MhA1_Contig299.frz3.gene6"/>
    </source>
</evidence>